<keyword evidence="2" id="KW-0677">Repeat</keyword>
<sequence>MLSSGEAILKSEIWDLAGERDGILPALRLSYDHLPAHLKRCFAYCCLFHKGYSMYSNQLVWLWMAQGFIRSEGSIYFIKKEISCRMHDLIHDLARSVLGADILEVGDGKSQKNAEKIQHVSCELSRFSVESFNFKDLCCFKSLRTLILHGGIWNINHTCPVLTIPPDFFVNLRHIRILDLRRNHITELPESIGNLIQLRYLDLSWTVIERLPKSITRLYNLQTLVLACCFKLVEVPSDFSNLVNLRNLFLMGCSASIPFGGLKCLQYSQHFKVGREIGYRVNKLRDMKHLRGSLRISELENVVSVEEAKEAELKNKQKINHLELAWESHDMDSRQERIEEEVLNALQPHSNLEELEIKGYGGVRFPTWLWDLRFSKLVSIRLTRCKCRVLPPFGQLPSLKHLSLGELYGLEKVGREVYGDGMVKGFPSLEILCIWSMLDLEEWSALEGDMIHVSEVEIRNCSKLRVLPDIFPLTLDTLVIDNCPLVTEKCKEGGQYWSKISHIPNIEINDLDQEYEGEVIP</sequence>
<dbReference type="SUPFAM" id="SSF52058">
    <property type="entry name" value="L domain-like"/>
    <property type="match status" value="1"/>
</dbReference>
<evidence type="ECO:0000256" key="1">
    <source>
        <dbReference type="ARBA" id="ARBA00022614"/>
    </source>
</evidence>
<dbReference type="InterPro" id="IPR036388">
    <property type="entry name" value="WH-like_DNA-bd_sf"/>
</dbReference>
<gene>
    <name evidence="5" type="ORF">CKAN_00834800</name>
</gene>
<dbReference type="SMART" id="SM00369">
    <property type="entry name" value="LRR_TYP"/>
    <property type="match status" value="2"/>
</dbReference>
<dbReference type="OrthoDB" id="2973320at2759"/>
<comment type="caution">
    <text evidence="5">The sequence shown here is derived from an EMBL/GenBank/DDBJ whole genome shotgun (WGS) entry which is preliminary data.</text>
</comment>
<dbReference type="PROSITE" id="PS51450">
    <property type="entry name" value="LRR"/>
    <property type="match status" value="1"/>
</dbReference>
<evidence type="ECO:0000256" key="3">
    <source>
        <dbReference type="ARBA" id="ARBA00022821"/>
    </source>
</evidence>
<protein>
    <submittedName>
        <fullName evidence="5">Disease resistance protein RGA2-like protein</fullName>
    </submittedName>
</protein>
<keyword evidence="1" id="KW-0433">Leucine-rich repeat</keyword>
<evidence type="ECO:0000313" key="6">
    <source>
        <dbReference type="Proteomes" id="UP000283530"/>
    </source>
</evidence>
<evidence type="ECO:0000313" key="5">
    <source>
        <dbReference type="EMBL" id="RWR79754.1"/>
    </source>
</evidence>
<dbReference type="InterPro" id="IPR032675">
    <property type="entry name" value="LRR_dom_sf"/>
</dbReference>
<feature type="domain" description="R13L1/DRL21-like LRR repeat region" evidence="4">
    <location>
        <begin position="282"/>
        <end position="406"/>
    </location>
</feature>
<proteinExistence type="predicted"/>
<dbReference type="Gene3D" id="1.10.10.10">
    <property type="entry name" value="Winged helix-like DNA-binding domain superfamily/Winged helix DNA-binding domain"/>
    <property type="match status" value="1"/>
</dbReference>
<dbReference type="PANTHER" id="PTHR47186:SF42">
    <property type="entry name" value="DISEASE RESISTANCE RPP13-LIKE PROTEIN 1"/>
    <property type="match status" value="1"/>
</dbReference>
<dbReference type="Proteomes" id="UP000283530">
    <property type="component" value="Unassembled WGS sequence"/>
</dbReference>
<evidence type="ECO:0000259" key="4">
    <source>
        <dbReference type="Pfam" id="PF25019"/>
    </source>
</evidence>
<keyword evidence="3" id="KW-0611">Plant defense</keyword>
<dbReference type="InterPro" id="IPR001611">
    <property type="entry name" value="Leu-rich_rpt"/>
</dbReference>
<dbReference type="AlphaFoldDB" id="A0A3S3NHG1"/>
<accession>A0A3S3NHG1</accession>
<organism evidence="5 6">
    <name type="scientific">Cinnamomum micranthum f. kanehirae</name>
    <dbReference type="NCBI Taxonomy" id="337451"/>
    <lineage>
        <taxon>Eukaryota</taxon>
        <taxon>Viridiplantae</taxon>
        <taxon>Streptophyta</taxon>
        <taxon>Embryophyta</taxon>
        <taxon>Tracheophyta</taxon>
        <taxon>Spermatophyta</taxon>
        <taxon>Magnoliopsida</taxon>
        <taxon>Magnoliidae</taxon>
        <taxon>Laurales</taxon>
        <taxon>Lauraceae</taxon>
        <taxon>Cinnamomum</taxon>
    </lineage>
</organism>
<dbReference type="InterPro" id="IPR003591">
    <property type="entry name" value="Leu-rich_rpt_typical-subtyp"/>
</dbReference>
<dbReference type="EMBL" id="QPKB01000003">
    <property type="protein sequence ID" value="RWR79754.1"/>
    <property type="molecule type" value="Genomic_DNA"/>
</dbReference>
<dbReference type="Gene3D" id="3.80.10.10">
    <property type="entry name" value="Ribonuclease Inhibitor"/>
    <property type="match status" value="2"/>
</dbReference>
<name>A0A3S3NHG1_9MAGN</name>
<evidence type="ECO:0000256" key="2">
    <source>
        <dbReference type="ARBA" id="ARBA00022737"/>
    </source>
</evidence>
<dbReference type="Pfam" id="PF25019">
    <property type="entry name" value="LRR_R13L1-DRL21"/>
    <property type="match status" value="1"/>
</dbReference>
<reference evidence="5 6" key="1">
    <citation type="journal article" date="2019" name="Nat. Plants">
        <title>Stout camphor tree genome fills gaps in understanding of flowering plant genome evolution.</title>
        <authorList>
            <person name="Chaw S.M."/>
            <person name="Liu Y.C."/>
            <person name="Wu Y.W."/>
            <person name="Wang H.Y."/>
            <person name="Lin C.I."/>
            <person name="Wu C.S."/>
            <person name="Ke H.M."/>
            <person name="Chang L.Y."/>
            <person name="Hsu C.Y."/>
            <person name="Yang H.T."/>
            <person name="Sudianto E."/>
            <person name="Hsu M.H."/>
            <person name="Wu K.P."/>
            <person name="Wang L.N."/>
            <person name="Leebens-Mack J.H."/>
            <person name="Tsai I.J."/>
        </authorList>
    </citation>
    <scope>NUCLEOTIDE SEQUENCE [LARGE SCALE GENOMIC DNA]</scope>
    <source>
        <strain evidence="6">cv. Chaw 1501</strain>
        <tissue evidence="5">Young leaves</tissue>
    </source>
</reference>
<dbReference type="Pfam" id="PF13855">
    <property type="entry name" value="LRR_8"/>
    <property type="match status" value="1"/>
</dbReference>
<dbReference type="PANTHER" id="PTHR47186">
    <property type="entry name" value="LEUCINE-RICH REPEAT-CONTAINING PROTEIN 57"/>
    <property type="match status" value="1"/>
</dbReference>
<dbReference type="GO" id="GO:0006952">
    <property type="term" value="P:defense response"/>
    <property type="evidence" value="ECO:0007669"/>
    <property type="project" value="UniProtKB-KW"/>
</dbReference>
<dbReference type="InterPro" id="IPR056789">
    <property type="entry name" value="LRR_R13L1-DRL21"/>
</dbReference>
<dbReference type="STRING" id="337451.A0A3S3NHG1"/>
<keyword evidence="6" id="KW-1185">Reference proteome</keyword>